<feature type="DNA-binding region" description="H-T-H motif" evidence="2">
    <location>
        <begin position="25"/>
        <end position="44"/>
    </location>
</feature>
<dbReference type="EMBL" id="PDJC01000001">
    <property type="protein sequence ID" value="PFG18106.1"/>
    <property type="molecule type" value="Genomic_DNA"/>
</dbReference>
<evidence type="ECO:0000259" key="3">
    <source>
        <dbReference type="PROSITE" id="PS50977"/>
    </source>
</evidence>
<gene>
    <name evidence="4" type="ORF">ATK74_2686</name>
</gene>
<dbReference type="InterPro" id="IPR001647">
    <property type="entry name" value="HTH_TetR"/>
</dbReference>
<proteinExistence type="predicted"/>
<accession>A0A2A9CVD0</accession>
<evidence type="ECO:0000256" key="2">
    <source>
        <dbReference type="PROSITE-ProRule" id="PRU00335"/>
    </source>
</evidence>
<keyword evidence="5" id="KW-1185">Reference proteome</keyword>
<sequence length="183" mass="20122">MSTRREELTERATDWVLGHGLVGLSLRPLAAAIGTSDRMLIYHFGSKEQLIVDIIRCSAMRSAQELRLLPASASPHEAVLDQWRLRTTERQAQCERLYVEASTLGLFGQQPYADEVAAMNQTWLDAVRQHLVGSGVAEERSHEIAELVEAAFMGFELDLPLSTSEPAGLPALARAVALLARAD</sequence>
<name>A0A2A9CVD0_9ACTN</name>
<feature type="domain" description="HTH tetR-type" evidence="3">
    <location>
        <begin position="2"/>
        <end position="62"/>
    </location>
</feature>
<keyword evidence="1 2" id="KW-0238">DNA-binding</keyword>
<dbReference type="OrthoDB" id="5177743at2"/>
<dbReference type="Gene3D" id="1.10.357.10">
    <property type="entry name" value="Tetracycline Repressor, domain 2"/>
    <property type="match status" value="1"/>
</dbReference>
<dbReference type="PROSITE" id="PS50977">
    <property type="entry name" value="HTH_TETR_2"/>
    <property type="match status" value="1"/>
</dbReference>
<evidence type="ECO:0000313" key="4">
    <source>
        <dbReference type="EMBL" id="PFG18106.1"/>
    </source>
</evidence>
<protein>
    <submittedName>
        <fullName evidence="4">TetR family transcriptional regulator</fullName>
    </submittedName>
</protein>
<dbReference type="AlphaFoldDB" id="A0A2A9CVD0"/>
<dbReference type="GO" id="GO:0003677">
    <property type="term" value="F:DNA binding"/>
    <property type="evidence" value="ECO:0007669"/>
    <property type="project" value="UniProtKB-UniRule"/>
</dbReference>
<reference evidence="4 5" key="1">
    <citation type="submission" date="2017-10" db="EMBL/GenBank/DDBJ databases">
        <title>Sequencing the genomes of 1000 actinobacteria strains.</title>
        <authorList>
            <person name="Klenk H.-P."/>
        </authorList>
    </citation>
    <scope>NUCLEOTIDE SEQUENCE [LARGE SCALE GENOMIC DNA]</scope>
    <source>
        <strain evidence="4 5">DSM 15597</strain>
    </source>
</reference>
<evidence type="ECO:0000313" key="5">
    <source>
        <dbReference type="Proteomes" id="UP000226079"/>
    </source>
</evidence>
<dbReference type="RefSeq" id="WP_098461484.1">
    <property type="nucleotide sequence ID" value="NZ_PDJC01000001.1"/>
</dbReference>
<dbReference type="SUPFAM" id="SSF46689">
    <property type="entry name" value="Homeodomain-like"/>
    <property type="match status" value="1"/>
</dbReference>
<dbReference type="Proteomes" id="UP000226079">
    <property type="component" value="Unassembled WGS sequence"/>
</dbReference>
<evidence type="ECO:0000256" key="1">
    <source>
        <dbReference type="ARBA" id="ARBA00023125"/>
    </source>
</evidence>
<dbReference type="InterPro" id="IPR009057">
    <property type="entry name" value="Homeodomain-like_sf"/>
</dbReference>
<dbReference type="Pfam" id="PF00440">
    <property type="entry name" value="TetR_N"/>
    <property type="match status" value="1"/>
</dbReference>
<comment type="caution">
    <text evidence="4">The sequence shown here is derived from an EMBL/GenBank/DDBJ whole genome shotgun (WGS) entry which is preliminary data.</text>
</comment>
<organism evidence="4 5">
    <name type="scientific">Propionicimonas paludicola</name>
    <dbReference type="NCBI Taxonomy" id="185243"/>
    <lineage>
        <taxon>Bacteria</taxon>
        <taxon>Bacillati</taxon>
        <taxon>Actinomycetota</taxon>
        <taxon>Actinomycetes</taxon>
        <taxon>Propionibacteriales</taxon>
        <taxon>Nocardioidaceae</taxon>
        <taxon>Propionicimonas</taxon>
    </lineage>
</organism>